<sequence>MGKTNRPMAFPQKRSKIDRNRPTIGVTGPDRGGTAAWLFTALGVRLAGGKPVRITPARPRTADGLQGLIIGGGADVDPNTYQQTHVLDEYLRRTLRHPRKDFFQKIARFTRWLYYPALFFLRKLLSREKAWTLDPARDHLEFQLIDQAVKKNLPVLGICRGSQLLNVYFRGTLYQDIGAFYCEEPNPSSLFPVKKIIIAPGSRLAATLGREQLRVNALHHQAVKDPGKGIAIVAREANRVVQAIECCGEQFMIGVQWHPEYLPQRPEHRRLFRALVQHARQVGSQIEEADMQQALSHPRDEALIQLEVQEANK</sequence>
<dbReference type="AlphaFoldDB" id="A0A6J4I9K4"/>
<dbReference type="PANTHER" id="PTHR43235">
    <property type="entry name" value="GLUTAMINE AMIDOTRANSFERASE PB2B2.05-RELATED"/>
    <property type="match status" value="1"/>
</dbReference>
<dbReference type="GO" id="GO:0016740">
    <property type="term" value="F:transferase activity"/>
    <property type="evidence" value="ECO:0007669"/>
    <property type="project" value="UniProtKB-KW"/>
</dbReference>
<evidence type="ECO:0000256" key="1">
    <source>
        <dbReference type="SAM" id="MobiDB-lite"/>
    </source>
</evidence>
<protein>
    <submittedName>
        <fullName evidence="2">Glutamine amidotransferase, class I</fullName>
    </submittedName>
</protein>
<name>A0A6J4I9K4_9SPHI</name>
<gene>
    <name evidence="2" type="ORF">AVDCRST_MAG56-1714</name>
</gene>
<dbReference type="Pfam" id="PF07722">
    <property type="entry name" value="Peptidase_C26"/>
    <property type="match status" value="1"/>
</dbReference>
<dbReference type="Gene3D" id="3.40.50.880">
    <property type="match status" value="1"/>
</dbReference>
<feature type="region of interest" description="Disordered" evidence="1">
    <location>
        <begin position="1"/>
        <end position="28"/>
    </location>
</feature>
<accession>A0A6J4I9K4</accession>
<dbReference type="InterPro" id="IPR029062">
    <property type="entry name" value="Class_I_gatase-like"/>
</dbReference>
<organism evidence="2">
    <name type="scientific">uncultured Cytophagales bacterium</name>
    <dbReference type="NCBI Taxonomy" id="158755"/>
    <lineage>
        <taxon>Bacteria</taxon>
        <taxon>Pseudomonadati</taxon>
        <taxon>Bacteroidota</taxon>
        <taxon>Sphingobacteriia</taxon>
        <taxon>Sphingobacteriales</taxon>
        <taxon>environmental samples</taxon>
    </lineage>
</organism>
<proteinExistence type="predicted"/>
<keyword evidence="2" id="KW-0808">Transferase</keyword>
<dbReference type="EMBL" id="CADCTQ010000159">
    <property type="protein sequence ID" value="CAA9246244.1"/>
    <property type="molecule type" value="Genomic_DNA"/>
</dbReference>
<evidence type="ECO:0000313" key="2">
    <source>
        <dbReference type="EMBL" id="CAA9246244.1"/>
    </source>
</evidence>
<keyword evidence="2" id="KW-0315">Glutamine amidotransferase</keyword>
<dbReference type="GO" id="GO:0033969">
    <property type="term" value="F:gamma-glutamyl-gamma-aminobutyrate hydrolase activity"/>
    <property type="evidence" value="ECO:0007669"/>
    <property type="project" value="TreeGrafter"/>
</dbReference>
<dbReference type="GO" id="GO:0005829">
    <property type="term" value="C:cytosol"/>
    <property type="evidence" value="ECO:0007669"/>
    <property type="project" value="TreeGrafter"/>
</dbReference>
<dbReference type="PANTHER" id="PTHR43235:SF1">
    <property type="entry name" value="GLUTAMINE AMIDOTRANSFERASE PB2B2.05-RELATED"/>
    <property type="match status" value="1"/>
</dbReference>
<dbReference type="GO" id="GO:0006598">
    <property type="term" value="P:polyamine catabolic process"/>
    <property type="evidence" value="ECO:0007669"/>
    <property type="project" value="TreeGrafter"/>
</dbReference>
<dbReference type="InterPro" id="IPR044668">
    <property type="entry name" value="PuuD-like"/>
</dbReference>
<dbReference type="InterPro" id="IPR011697">
    <property type="entry name" value="Peptidase_C26"/>
</dbReference>
<reference evidence="2" key="1">
    <citation type="submission" date="2020-02" db="EMBL/GenBank/DDBJ databases">
        <authorList>
            <person name="Meier V. D."/>
        </authorList>
    </citation>
    <scope>NUCLEOTIDE SEQUENCE</scope>
    <source>
        <strain evidence="2">AVDCRST_MAG56</strain>
    </source>
</reference>
<dbReference type="PROSITE" id="PS51273">
    <property type="entry name" value="GATASE_TYPE_1"/>
    <property type="match status" value="1"/>
</dbReference>
<dbReference type="SUPFAM" id="SSF52317">
    <property type="entry name" value="Class I glutamine amidotransferase-like"/>
    <property type="match status" value="1"/>
</dbReference>